<organism evidence="1 2">
    <name type="scientific">Candidatus Falkowbacteria bacterium RIFOXYC2_FULL_48_21</name>
    <dbReference type="NCBI Taxonomy" id="1798005"/>
    <lineage>
        <taxon>Bacteria</taxon>
        <taxon>Candidatus Falkowiibacteriota</taxon>
    </lineage>
</organism>
<evidence type="ECO:0000313" key="2">
    <source>
        <dbReference type="Proteomes" id="UP000178656"/>
    </source>
</evidence>
<name>A0A1F5T6H4_9BACT</name>
<gene>
    <name evidence="1" type="ORF">A2482_00640</name>
</gene>
<proteinExistence type="predicted"/>
<protein>
    <submittedName>
        <fullName evidence="1">Uncharacterized protein</fullName>
    </submittedName>
</protein>
<comment type="caution">
    <text evidence="1">The sequence shown here is derived from an EMBL/GenBank/DDBJ whole genome shotgun (WGS) entry which is preliminary data.</text>
</comment>
<dbReference type="Proteomes" id="UP000178656">
    <property type="component" value="Unassembled WGS sequence"/>
</dbReference>
<sequence length="101" mass="11569">MNVNKNIMIDQNDIKMIQQAIEETVGEIFDKKIDPVRRAIDHVGRKADELSQEHADHKFKLKQIETMLNEDVGATMKDVEKLNKKVAALEIAMQRLQPAIC</sequence>
<accession>A0A1F5T6H4</accession>
<evidence type="ECO:0000313" key="1">
    <source>
        <dbReference type="EMBL" id="OGF34286.1"/>
    </source>
</evidence>
<dbReference type="AlphaFoldDB" id="A0A1F5T6H4"/>
<dbReference type="EMBL" id="MFGM01000074">
    <property type="protein sequence ID" value="OGF34286.1"/>
    <property type="molecule type" value="Genomic_DNA"/>
</dbReference>
<reference evidence="1 2" key="1">
    <citation type="journal article" date="2016" name="Nat. Commun.">
        <title>Thousands of microbial genomes shed light on interconnected biogeochemical processes in an aquifer system.</title>
        <authorList>
            <person name="Anantharaman K."/>
            <person name="Brown C.T."/>
            <person name="Hug L.A."/>
            <person name="Sharon I."/>
            <person name="Castelle C.J."/>
            <person name="Probst A.J."/>
            <person name="Thomas B.C."/>
            <person name="Singh A."/>
            <person name="Wilkins M.J."/>
            <person name="Karaoz U."/>
            <person name="Brodie E.L."/>
            <person name="Williams K.H."/>
            <person name="Hubbard S.S."/>
            <person name="Banfield J.F."/>
        </authorList>
    </citation>
    <scope>NUCLEOTIDE SEQUENCE [LARGE SCALE GENOMIC DNA]</scope>
</reference>